<keyword evidence="8" id="KW-1185">Reference proteome</keyword>
<evidence type="ECO:0000256" key="6">
    <source>
        <dbReference type="SAM" id="MobiDB-lite"/>
    </source>
</evidence>
<protein>
    <submittedName>
        <fullName evidence="7">Guanine nucleotide-binding protein subunit alpha</fullName>
    </submittedName>
</protein>
<evidence type="ECO:0000256" key="1">
    <source>
        <dbReference type="ARBA" id="ARBA00022723"/>
    </source>
</evidence>
<evidence type="ECO:0000256" key="3">
    <source>
        <dbReference type="ARBA" id="ARBA00023134"/>
    </source>
</evidence>
<dbReference type="InterPro" id="IPR027417">
    <property type="entry name" value="P-loop_NTPase"/>
</dbReference>
<organism evidence="7 8">
    <name type="scientific">Apiospora kogelbergensis</name>
    <dbReference type="NCBI Taxonomy" id="1337665"/>
    <lineage>
        <taxon>Eukaryota</taxon>
        <taxon>Fungi</taxon>
        <taxon>Dikarya</taxon>
        <taxon>Ascomycota</taxon>
        <taxon>Pezizomycotina</taxon>
        <taxon>Sordariomycetes</taxon>
        <taxon>Xylariomycetidae</taxon>
        <taxon>Amphisphaeriales</taxon>
        <taxon>Apiosporaceae</taxon>
        <taxon>Apiospora</taxon>
    </lineage>
</organism>
<dbReference type="Gene3D" id="3.40.50.300">
    <property type="entry name" value="P-loop containing nucleotide triphosphate hydrolases"/>
    <property type="match status" value="1"/>
</dbReference>
<dbReference type="SUPFAM" id="SSF47895">
    <property type="entry name" value="Transducin (alpha subunit), insertion domain"/>
    <property type="match status" value="1"/>
</dbReference>
<dbReference type="GO" id="GO:0003924">
    <property type="term" value="F:GTPase activity"/>
    <property type="evidence" value="ECO:0007669"/>
    <property type="project" value="InterPro"/>
</dbReference>
<dbReference type="Pfam" id="PF00503">
    <property type="entry name" value="G-alpha"/>
    <property type="match status" value="1"/>
</dbReference>
<evidence type="ECO:0000256" key="2">
    <source>
        <dbReference type="ARBA" id="ARBA00022741"/>
    </source>
</evidence>
<gene>
    <name evidence="7" type="ORF">PG999_014240</name>
</gene>
<dbReference type="GO" id="GO:0005525">
    <property type="term" value="F:GTP binding"/>
    <property type="evidence" value="ECO:0007669"/>
    <property type="project" value="UniProtKB-KW"/>
</dbReference>
<evidence type="ECO:0000256" key="4">
    <source>
        <dbReference type="ARBA" id="ARBA00023224"/>
    </source>
</evidence>
<feature type="binding site" evidence="5">
    <location>
        <position position="395"/>
    </location>
    <ligand>
        <name>Mg(2+)</name>
        <dbReference type="ChEBI" id="CHEBI:18420"/>
    </ligand>
</feature>
<dbReference type="EMBL" id="JAQQWP010000011">
    <property type="protein sequence ID" value="KAK8096218.1"/>
    <property type="molecule type" value="Genomic_DNA"/>
</dbReference>
<comment type="caution">
    <text evidence="7">The sequence shown here is derived from an EMBL/GenBank/DDBJ whole genome shotgun (WGS) entry which is preliminary data.</text>
</comment>
<evidence type="ECO:0000256" key="5">
    <source>
        <dbReference type="PIRSR" id="PIRSR601019-2"/>
    </source>
</evidence>
<dbReference type="PANTHER" id="PTHR10218:SF302">
    <property type="entry name" value="GUANINE NUCLEOTIDE-BINDING PROTEIN ALPHA-5 SUBUNIT"/>
    <property type="match status" value="1"/>
</dbReference>
<dbReference type="PROSITE" id="PS51882">
    <property type="entry name" value="G_ALPHA"/>
    <property type="match status" value="1"/>
</dbReference>
<dbReference type="GO" id="GO:0031683">
    <property type="term" value="F:G-protein beta/gamma-subunit complex binding"/>
    <property type="evidence" value="ECO:0007669"/>
    <property type="project" value="InterPro"/>
</dbReference>
<reference evidence="7 8" key="1">
    <citation type="submission" date="2023-01" db="EMBL/GenBank/DDBJ databases">
        <title>Analysis of 21 Apiospora genomes using comparative genomics revels a genus with tremendous synthesis potential of carbohydrate active enzymes and secondary metabolites.</title>
        <authorList>
            <person name="Sorensen T."/>
        </authorList>
    </citation>
    <scope>NUCLEOTIDE SEQUENCE [LARGE SCALE GENOMIC DNA]</scope>
    <source>
        <strain evidence="7 8">CBS 117206</strain>
    </source>
</reference>
<accession>A0AAW0Q7N2</accession>
<feature type="compositionally biased region" description="Polar residues" evidence="6">
    <location>
        <begin position="251"/>
        <end position="260"/>
    </location>
</feature>
<evidence type="ECO:0000313" key="7">
    <source>
        <dbReference type="EMBL" id="KAK8096218.1"/>
    </source>
</evidence>
<dbReference type="Proteomes" id="UP001392437">
    <property type="component" value="Unassembled WGS sequence"/>
</dbReference>
<dbReference type="GO" id="GO:0046872">
    <property type="term" value="F:metal ion binding"/>
    <property type="evidence" value="ECO:0007669"/>
    <property type="project" value="UniProtKB-KW"/>
</dbReference>
<sequence length="581" mass="65379">MDPFSVFQMVGAAVSLSEVVVKSLMKLNSIRTRYHKCPLLLSTMIGQLYTVQSALDQLSAWNRPEQAQGPRYQQLGMHIGNSLDSFSTLVLALHQQLGRFEVKEPVEMTSKQKFKFLWNEKDMTEYSILLDRQVNALNLLLQALECSSWSQQDALVSQPDNQEVLRVAQDCSSSILGLDSDSISIASEGTELISIRFDFDAVVLGSRVYQLAERSHLKQAIRGLRTGPLKTVLTERKPSSPDPVSDVLSTKDGNNESQYSARPVPGSVYWQLRSTLTGQWWKGQQIPKMETGNLVPLEPNPGIQRVLIDGAPNSGKSALLRSMVLDRKGFSGRFQTLHTEAIRDNLINGRRKILEHMERSSIPSSYAYFSLNAKRIMAPGYIPSDQDLIYSSIKTLGMRETRLEFNNTTYTVFDIGEVRSERNKWIHGVGHIDTVVFTIDVTSNAKVLVEDGAGNQLQEGLEILMNLFNSRWFDDSNFILPFTKIDLLGERLRVAPPKELLRSAEKGLEFLEVKLEHASENQILDLLERRFMGVITSQDRRRRVRVLRSSLGDVAACNPARDIFEMLDELARAKALSVTAT</sequence>
<dbReference type="InterPro" id="IPR001019">
    <property type="entry name" value="Gprotein_alpha_su"/>
</dbReference>
<dbReference type="PANTHER" id="PTHR10218">
    <property type="entry name" value="GTP-BINDING PROTEIN ALPHA SUBUNIT"/>
    <property type="match status" value="1"/>
</dbReference>
<dbReference type="Gene3D" id="1.10.400.10">
    <property type="entry name" value="GI Alpha 1, domain 2-like"/>
    <property type="match status" value="1"/>
</dbReference>
<dbReference type="GO" id="GO:0005834">
    <property type="term" value="C:heterotrimeric G-protein complex"/>
    <property type="evidence" value="ECO:0007669"/>
    <property type="project" value="TreeGrafter"/>
</dbReference>
<keyword evidence="5" id="KW-0460">Magnesium</keyword>
<keyword evidence="1 5" id="KW-0479">Metal-binding</keyword>
<dbReference type="AlphaFoldDB" id="A0AAW0Q7N2"/>
<feature type="region of interest" description="Disordered" evidence="6">
    <location>
        <begin position="234"/>
        <end position="260"/>
    </location>
</feature>
<dbReference type="GO" id="GO:0007188">
    <property type="term" value="P:adenylate cyclase-modulating G protein-coupled receptor signaling pathway"/>
    <property type="evidence" value="ECO:0007669"/>
    <property type="project" value="TreeGrafter"/>
</dbReference>
<evidence type="ECO:0000313" key="8">
    <source>
        <dbReference type="Proteomes" id="UP001392437"/>
    </source>
</evidence>
<name>A0AAW0Q7N2_9PEZI</name>
<dbReference type="SUPFAM" id="SSF52540">
    <property type="entry name" value="P-loop containing nucleoside triphosphate hydrolases"/>
    <property type="match status" value="1"/>
</dbReference>
<keyword evidence="4" id="KW-0807">Transducer</keyword>
<dbReference type="InterPro" id="IPR011025">
    <property type="entry name" value="GproteinA_insert"/>
</dbReference>
<keyword evidence="3" id="KW-0342">GTP-binding</keyword>
<dbReference type="GO" id="GO:0005737">
    <property type="term" value="C:cytoplasm"/>
    <property type="evidence" value="ECO:0007669"/>
    <property type="project" value="TreeGrafter"/>
</dbReference>
<dbReference type="GO" id="GO:0001664">
    <property type="term" value="F:G protein-coupled receptor binding"/>
    <property type="evidence" value="ECO:0007669"/>
    <property type="project" value="TreeGrafter"/>
</dbReference>
<proteinExistence type="predicted"/>
<keyword evidence="2" id="KW-0547">Nucleotide-binding</keyword>
<dbReference type="SMART" id="SM00275">
    <property type="entry name" value="G_alpha"/>
    <property type="match status" value="1"/>
</dbReference>